<dbReference type="InterPro" id="IPR016187">
    <property type="entry name" value="CTDL_fold"/>
</dbReference>
<dbReference type="PROSITE" id="PS50041">
    <property type="entry name" value="C_TYPE_LECTIN_2"/>
    <property type="match status" value="7"/>
</dbReference>
<feature type="domain" description="C-type lectin" evidence="3">
    <location>
        <begin position="375"/>
        <end position="493"/>
    </location>
</feature>
<dbReference type="SUPFAM" id="SSF56436">
    <property type="entry name" value="C-type lectin-like"/>
    <property type="match status" value="8"/>
</dbReference>
<dbReference type="Gene3D" id="3.10.100.10">
    <property type="entry name" value="Mannose-Binding Protein A, subunit A"/>
    <property type="match status" value="7"/>
</dbReference>
<dbReference type="InterPro" id="IPR018378">
    <property type="entry name" value="C-type_lectin_CS"/>
</dbReference>
<dbReference type="SMART" id="SM00034">
    <property type="entry name" value="CLECT"/>
    <property type="match status" value="8"/>
</dbReference>
<feature type="domain" description="C-type lectin" evidence="3">
    <location>
        <begin position="1373"/>
        <end position="1508"/>
    </location>
</feature>
<evidence type="ECO:0000313" key="4">
    <source>
        <dbReference type="EMBL" id="VDD75443.1"/>
    </source>
</evidence>
<dbReference type="PANTHER" id="PTHR22803">
    <property type="entry name" value="MANNOSE, PHOSPHOLIPASE, LECTIN RECEPTOR RELATED"/>
    <property type="match status" value="1"/>
</dbReference>
<proteinExistence type="predicted"/>
<dbReference type="OrthoDB" id="6226225at2759"/>
<evidence type="ECO:0000259" key="3">
    <source>
        <dbReference type="PROSITE" id="PS50041"/>
    </source>
</evidence>
<keyword evidence="1" id="KW-1015">Disulfide bond</keyword>
<keyword evidence="2" id="KW-0472">Membrane</keyword>
<evidence type="ECO:0000313" key="5">
    <source>
        <dbReference type="Proteomes" id="UP000267029"/>
    </source>
</evidence>
<feature type="domain" description="C-type lectin" evidence="3">
    <location>
        <begin position="1034"/>
        <end position="1160"/>
    </location>
</feature>
<dbReference type="Proteomes" id="UP000267029">
    <property type="component" value="Unassembled WGS sequence"/>
</dbReference>
<organism evidence="4 5">
    <name type="scientific">Mesocestoides corti</name>
    <name type="common">Flatworm</name>
    <dbReference type="NCBI Taxonomy" id="53468"/>
    <lineage>
        <taxon>Eukaryota</taxon>
        <taxon>Metazoa</taxon>
        <taxon>Spiralia</taxon>
        <taxon>Lophotrochozoa</taxon>
        <taxon>Platyhelminthes</taxon>
        <taxon>Cestoda</taxon>
        <taxon>Eucestoda</taxon>
        <taxon>Cyclophyllidea</taxon>
        <taxon>Mesocestoididae</taxon>
        <taxon>Mesocestoides</taxon>
    </lineage>
</organism>
<evidence type="ECO:0000256" key="2">
    <source>
        <dbReference type="SAM" id="Phobius"/>
    </source>
</evidence>
<dbReference type="InterPro" id="IPR001304">
    <property type="entry name" value="C-type_lectin-like"/>
</dbReference>
<protein>
    <recommendedName>
        <fullName evidence="3">C-type lectin domain-containing protein</fullName>
    </recommendedName>
</protein>
<feature type="transmembrane region" description="Helical" evidence="2">
    <location>
        <begin position="1666"/>
        <end position="1689"/>
    </location>
</feature>
<dbReference type="EMBL" id="UXSR01000183">
    <property type="protein sequence ID" value="VDD75443.1"/>
    <property type="molecule type" value="Genomic_DNA"/>
</dbReference>
<evidence type="ECO:0000256" key="1">
    <source>
        <dbReference type="ARBA" id="ARBA00023157"/>
    </source>
</evidence>
<dbReference type="CDD" id="cd00037">
    <property type="entry name" value="CLECT"/>
    <property type="match status" value="7"/>
</dbReference>
<dbReference type="InterPro" id="IPR050111">
    <property type="entry name" value="C-type_lectin/snaclec_domain"/>
</dbReference>
<dbReference type="InterPro" id="IPR016186">
    <property type="entry name" value="C-type_lectin-like/link_sf"/>
</dbReference>
<feature type="domain" description="C-type lectin" evidence="3">
    <location>
        <begin position="228"/>
        <end position="352"/>
    </location>
</feature>
<name>A0A158QSV0_MESCO</name>
<keyword evidence="5" id="KW-1185">Reference proteome</keyword>
<feature type="domain" description="C-type lectin" evidence="3">
    <location>
        <begin position="1193"/>
        <end position="1314"/>
    </location>
</feature>
<reference evidence="4 5" key="1">
    <citation type="submission" date="2018-10" db="EMBL/GenBank/DDBJ databases">
        <authorList>
            <consortium name="Pathogen Informatics"/>
        </authorList>
    </citation>
    <scope>NUCLEOTIDE SEQUENCE [LARGE SCALE GENOMIC DNA]</scope>
</reference>
<dbReference type="STRING" id="53468.A0A158QSV0"/>
<feature type="domain" description="C-type lectin" evidence="3">
    <location>
        <begin position="523"/>
        <end position="643"/>
    </location>
</feature>
<accession>A0A158QSV0</accession>
<sequence length="1800" mass="196468">MNCTVMRMFSYSLGQWAEISCASKAHFVCNAKPVIVPAHADSHLHGDLFVQGRCVSGYYEYRSACYSLVNPPEGVVRSSELGRDGITAACEATAEVKNCTGNHVGGPFCPTVMSPHDLADAAFQRSLISKFGYPSTAAWVGLKTDYFHVYLDAPNFMESTSLLDYSLSQDPTNNITCVVLDMDKNLLSSQPCNSPLPALCGYFLDEHFLANNEVHDASALCPSGWKQFDSNCYRLDAVDGGLSWSQSEQACVAEGGHLASIHSDAEDEFIRSLLPNDKPVNPWIGLRVFNDVDGVGGTTMHWSDGSLVVYAQVFVTSQSIMEIDCFQLGSVLGHPKWTRAGGCSVKAPLICKAPVDVLVAEKDNPRKGHCQPGSQPEFCLIVNHTALAFVDAEAACQASGHSLTTILNDSQQDFLMRTLKQQNVTEHSRYWIGLHGLHGVPQWMSGFPAVPNVYWKTGVESSVKTCIYVDSSINSLLSWGTESCSQQYPFVCSKAPPSPPPPPPETPALDPGHVSCHPGFTLAGRKCYRVESDPQRNFTFAAAVDECRRSGGHLATVSSLNEQDILSVLLADHSLPAWIGLKATDQGHQWVTKEPIAYTNWMTGEPKWHANRNAVCAFMHSREADLGRWSEASCEQEMGFVCETEPTQTQSASVGPHLFSQGDCAPGFVHHKGACYQLLLHAASPSTARDAAALYDDVSTACAALSPLPLPCDKVRGLAGCPVTMTPHSQSEVAFMRLLIGQNPLIREAWVGLKVQSTSTLDIVQSEDLVALGNISLDLTAVFEHTRISAQADSVYTCFSLHRDAVFLSPRLCSSAVPAAICGYHLAKSNKTTIFQHPLDTRPLHPQLTKSEDYACPGALIQAGGNCFYSATEKMAWFAAENFCANLAHSSSFSLEMDSHYSGHLPSVHDSNTLAFLAQMHGTQHSWLGLRTLRGFRGFNESWASSPLQWSDGSPVGYLAFAQGRPSLTDDVGRLGGCVALEPATHRWSDVSCDESLAFACQFPIEAFPKHQPASGNKYLATVEQCPSEFPLFTKSACYAVIEKPLSVKEALTECKNLNPKSSLASFHSIEEEMGLVSLLGERPQPAYWMGLSQSDLQYAWADTSVVDHIPKHRMPAETSHLWHFQDCFTFSPFVNTENSKTFITWNETDCNAKRPYICQVYIGARGPPSVEPAHPPPFGLAPIRCPRGYRQHEDRCFKFIPKAASFDDAEKACKEEVKGEPGFVGSLARISNSREQDFVSGLFSAEAPSQPSMAWIGLRGGQSHWTDGGEFTYSREGIDFPLSVTQDKEDMCTVMLYSSNIHFNGLWYRSPCSLNNQAYFVCQARATAEAHDPSTQSVASEAQPAAVCADGYTLGFFNSTAISLGSPSSLPHCLQLVSSAPMTWEEAHNLCKAQSASLPSIDTLADLSFLRSWLQTPRSLGGAGFTADAAVWLDLTVPECPKCYSQWKWHANESNMSPVRITDWFNAPTDSSGCYMFAVSPPSVSSKLRSIRPADSCTTTRLPVVCQTDARVLLGSAQSSAAESGIASVGSCVKNPTPELSSLPSFLTNVSVGKSGKPCIRWDLVQHNLDRPDALLPKHWRIFSAEIAYAIHQSPFSDNYCAHLAVNSRSSESGNPVYRYACYTSTDPETGLEASFINPIFALARDCEMESCQLADGSGGLSSGWIVAIMIFSLLFAAAAVVGMLYLLCGRRHDRFLHHHGRWVSPLKVTFSSSVFGGAPLQHRGFFYHSDRGENFENPLIPSVRMFDATTSSLITPNAPSHPAMSSLTLKNQLYRPLYDEDPLLLDEPDNADEFTGPV</sequence>
<gene>
    <name evidence="4" type="ORF">MCOS_LOCUS1446</name>
</gene>
<feature type="domain" description="C-type lectin" evidence="3">
    <location>
        <begin position="863"/>
        <end position="1002"/>
    </location>
</feature>
<dbReference type="PROSITE" id="PS00615">
    <property type="entry name" value="C_TYPE_LECTIN_1"/>
    <property type="match status" value="1"/>
</dbReference>
<keyword evidence="2" id="KW-0812">Transmembrane</keyword>
<keyword evidence="2" id="KW-1133">Transmembrane helix</keyword>
<dbReference type="Pfam" id="PF00059">
    <property type="entry name" value="Lectin_C"/>
    <property type="match status" value="7"/>
</dbReference>